<feature type="domain" description="Transcription elongation factor GreA/GreB C-terminal" evidence="1">
    <location>
        <begin position="49"/>
        <end position="123"/>
    </location>
</feature>
<dbReference type="PANTHER" id="PTHR30437">
    <property type="entry name" value="TRANSCRIPTION ELONGATION FACTOR GREA"/>
    <property type="match status" value="1"/>
</dbReference>
<accession>A0ABX2DD45</accession>
<keyword evidence="2" id="KW-0251">Elongation factor</keyword>
<reference evidence="2 3" key="1">
    <citation type="submission" date="2020-05" db="EMBL/GenBank/DDBJ databases">
        <title>Description of Pedobacter foliorum sp. nov.</title>
        <authorList>
            <person name="Qi S."/>
            <person name="Carlier A."/>
            <person name="Cnockaert M."/>
            <person name="Vandamme P."/>
        </authorList>
    </citation>
    <scope>NUCLEOTIDE SEQUENCE [LARGE SCALE GENOMIC DNA]</scope>
    <source>
        <strain evidence="2 3">LMG 31300</strain>
    </source>
</reference>
<evidence type="ECO:0000313" key="2">
    <source>
        <dbReference type="EMBL" id="NQX31206.1"/>
    </source>
</evidence>
<dbReference type="InterPro" id="IPR001437">
    <property type="entry name" value="Tscrpt_elong_fac_GreA/B_C"/>
</dbReference>
<evidence type="ECO:0000313" key="3">
    <source>
        <dbReference type="Proteomes" id="UP000762110"/>
    </source>
</evidence>
<dbReference type="PANTHER" id="PTHR30437:SF5">
    <property type="entry name" value="REGULATOR OF NUCLEOSIDE DIPHOSPHATE KINASE"/>
    <property type="match status" value="1"/>
</dbReference>
<comment type="caution">
    <text evidence="2">The sequence shown here is derived from an EMBL/GenBank/DDBJ whole genome shotgun (WGS) entry which is preliminary data.</text>
</comment>
<dbReference type="Pfam" id="PF01272">
    <property type="entry name" value="GreA_GreB"/>
    <property type="match status" value="1"/>
</dbReference>
<dbReference type="InterPro" id="IPR023459">
    <property type="entry name" value="Tscrpt_elong_fac_GreA/B_fam"/>
</dbReference>
<proteinExistence type="predicted"/>
<evidence type="ECO:0000259" key="1">
    <source>
        <dbReference type="Pfam" id="PF01272"/>
    </source>
</evidence>
<dbReference type="InterPro" id="IPR036953">
    <property type="entry name" value="GreA/GreB_C_sf"/>
</dbReference>
<keyword evidence="3" id="KW-1185">Reference proteome</keyword>
<dbReference type="EMBL" id="JABMKV010000001">
    <property type="protein sequence ID" value="NQX31206.1"/>
    <property type="molecule type" value="Genomic_DNA"/>
</dbReference>
<dbReference type="SUPFAM" id="SSF54534">
    <property type="entry name" value="FKBP-like"/>
    <property type="match status" value="1"/>
</dbReference>
<dbReference type="GO" id="GO:0003746">
    <property type="term" value="F:translation elongation factor activity"/>
    <property type="evidence" value="ECO:0007669"/>
    <property type="project" value="UniProtKB-KW"/>
</dbReference>
<name>A0ABX2DD45_9SPHI</name>
<protein>
    <submittedName>
        <fullName evidence="2">GreA/GreB family elongation factor</fullName>
    </submittedName>
</protein>
<keyword evidence="2" id="KW-0648">Protein biosynthesis</keyword>
<dbReference type="Gene3D" id="3.10.50.30">
    <property type="entry name" value="Transcription elongation factor, GreA/GreB, C-terminal domain"/>
    <property type="match status" value="1"/>
</dbReference>
<dbReference type="Proteomes" id="UP000762110">
    <property type="component" value="Unassembled WGS sequence"/>
</dbReference>
<organism evidence="2 3">
    <name type="scientific">Pedobacter boryungensis</name>
    <dbReference type="NCBI Taxonomy" id="869962"/>
    <lineage>
        <taxon>Bacteria</taxon>
        <taxon>Pseudomonadati</taxon>
        <taxon>Bacteroidota</taxon>
        <taxon>Sphingobacteriia</taxon>
        <taxon>Sphingobacteriales</taxon>
        <taxon>Sphingobacteriaceae</taxon>
        <taxon>Pedobacter</taxon>
    </lineage>
</organism>
<sequence>MMKKSILLSKSDFKFLNEHFEKAIMSDYNKSRLRAEIKDAKIFNDEDLPNDVVSLYTEATIVSTADHKEYVFKLVTPKEANIKVQKVSIFAPISIALLGYQTNDLINWEMPDGIKEFKILKVRKLTTEEILNN</sequence>
<gene>
    <name evidence="2" type="ORF">HQN85_05695</name>
</gene>